<proteinExistence type="inferred from homology"/>
<keyword evidence="8" id="KW-1185">Reference proteome</keyword>
<comment type="similarity">
    <text evidence="2">Belongs to the ACC deaminase/D-cysteine desulfhydrase family.</text>
</comment>
<dbReference type="PIRSF" id="PIRSF006278">
    <property type="entry name" value="ACCD_DCysDesulf"/>
    <property type="match status" value="1"/>
</dbReference>
<evidence type="ECO:0000313" key="7">
    <source>
        <dbReference type="EMBL" id="KAL3656332.1"/>
    </source>
</evidence>
<dbReference type="Pfam" id="PF00291">
    <property type="entry name" value="PALP"/>
    <property type="match status" value="1"/>
</dbReference>
<dbReference type="InterPro" id="IPR001926">
    <property type="entry name" value="TrpB-like_PALP"/>
</dbReference>
<feature type="domain" description="Tryptophan synthase beta chain-like PALP" evidence="6">
    <location>
        <begin position="17"/>
        <end position="219"/>
    </location>
</feature>
<evidence type="ECO:0000256" key="5">
    <source>
        <dbReference type="PIRSR" id="PIRSR006278-2"/>
    </source>
</evidence>
<dbReference type="SUPFAM" id="SSF53686">
    <property type="entry name" value="Tryptophan synthase beta subunit-like PLP-dependent enzymes"/>
    <property type="match status" value="1"/>
</dbReference>
<dbReference type="AlphaFoldDB" id="A0ABD3ERN4"/>
<feature type="active site" description="Nucleophile" evidence="4">
    <location>
        <position position="62"/>
    </location>
</feature>
<sequence length="343" mass="39495">MQWQWHQSPVTRVLFRGQRVHVKRDDVFHLAGNKMRKMYYFVKQSDEFFAHTHLFSFGGSQSNAMLALAQLANARHVPFTYFSRELSFKDDTTAAEGNLALAKKLGMRHVQLHPNAYHELVQTRDFAAFLSQELRPAATIRSLYVPQGAAFPEAQEGVKLLAEEINEYVRTQWPDKLFSVVLPCGTGTTALYLVQHLHPEIKLYAVPCVGDSAYLQQQFQQLIDEDPSLKPHTALLPRVLIPKRKSRFGRLWWQQYDMYNEVLQETKVDFDLVYGAFAWHTLFSDERVLDEVLGRSSTADIVSYYGKPTQLDSAERELMYIHTGGTSGNATMLERYGRKNRQE</sequence>
<comment type="cofactor">
    <cofactor evidence="1">
        <name>pyridoxal 5'-phosphate</name>
        <dbReference type="ChEBI" id="CHEBI:597326"/>
    </cofactor>
</comment>
<dbReference type="FunFam" id="3.40.50.1100:FF:000207">
    <property type="entry name" value="Uncharacterized protein"/>
    <property type="match status" value="1"/>
</dbReference>
<reference evidence="7 8" key="1">
    <citation type="submission" date="2024-09" db="EMBL/GenBank/DDBJ databases">
        <title>Genome sequencing and assembly of Phytophthora oleae, isolate VK10A, causative agent of rot of olive drupes.</title>
        <authorList>
            <person name="Conti Taguali S."/>
            <person name="Riolo M."/>
            <person name="La Spada F."/>
            <person name="Cacciola S.O."/>
            <person name="Dionisio G."/>
        </authorList>
    </citation>
    <scope>NUCLEOTIDE SEQUENCE [LARGE SCALE GENOMIC DNA]</scope>
    <source>
        <strain evidence="7 8">VK10A</strain>
    </source>
</reference>
<evidence type="ECO:0000256" key="3">
    <source>
        <dbReference type="ARBA" id="ARBA00022898"/>
    </source>
</evidence>
<protein>
    <recommendedName>
        <fullName evidence="6">Tryptophan synthase beta chain-like PALP domain-containing protein</fullName>
    </recommendedName>
</protein>
<feature type="modified residue" description="N6-(pyridoxal phosphate)lysine" evidence="5">
    <location>
        <position position="34"/>
    </location>
</feature>
<keyword evidence="3 5" id="KW-0663">Pyridoxal phosphate</keyword>
<dbReference type="InterPro" id="IPR036052">
    <property type="entry name" value="TrpB-like_PALP_sf"/>
</dbReference>
<name>A0ABD3ERN4_9STRA</name>
<comment type="caution">
    <text evidence="7">The sequence shown here is derived from an EMBL/GenBank/DDBJ whole genome shotgun (WGS) entry which is preliminary data.</text>
</comment>
<evidence type="ECO:0000313" key="8">
    <source>
        <dbReference type="Proteomes" id="UP001632037"/>
    </source>
</evidence>
<evidence type="ECO:0000259" key="6">
    <source>
        <dbReference type="Pfam" id="PF00291"/>
    </source>
</evidence>
<dbReference type="Gene3D" id="3.40.50.1100">
    <property type="match status" value="2"/>
</dbReference>
<evidence type="ECO:0000256" key="4">
    <source>
        <dbReference type="PIRSR" id="PIRSR006278-1"/>
    </source>
</evidence>
<evidence type="ECO:0000256" key="2">
    <source>
        <dbReference type="ARBA" id="ARBA00008639"/>
    </source>
</evidence>
<dbReference type="GO" id="GO:0016846">
    <property type="term" value="F:carbon-sulfur lyase activity"/>
    <property type="evidence" value="ECO:0007669"/>
    <property type="project" value="UniProtKB-ARBA"/>
</dbReference>
<dbReference type="InterPro" id="IPR027278">
    <property type="entry name" value="ACCD_DCysDesulf"/>
</dbReference>
<organism evidence="7 8">
    <name type="scientific">Phytophthora oleae</name>
    <dbReference type="NCBI Taxonomy" id="2107226"/>
    <lineage>
        <taxon>Eukaryota</taxon>
        <taxon>Sar</taxon>
        <taxon>Stramenopiles</taxon>
        <taxon>Oomycota</taxon>
        <taxon>Peronosporomycetes</taxon>
        <taxon>Peronosporales</taxon>
        <taxon>Peronosporaceae</taxon>
        <taxon>Phytophthora</taxon>
    </lineage>
</organism>
<evidence type="ECO:0000256" key="1">
    <source>
        <dbReference type="ARBA" id="ARBA00001933"/>
    </source>
</evidence>
<dbReference type="PANTHER" id="PTHR43780">
    <property type="entry name" value="1-AMINOCYCLOPROPANE-1-CARBOXYLATE DEAMINASE-RELATED"/>
    <property type="match status" value="1"/>
</dbReference>
<dbReference type="Proteomes" id="UP001632037">
    <property type="component" value="Unassembled WGS sequence"/>
</dbReference>
<gene>
    <name evidence="7" type="ORF">V7S43_018824</name>
</gene>
<dbReference type="PANTHER" id="PTHR43780:SF2">
    <property type="entry name" value="1-AMINOCYCLOPROPANE-1-CARBOXYLATE DEAMINASE-RELATED"/>
    <property type="match status" value="1"/>
</dbReference>
<dbReference type="EMBL" id="JBIMZQ010000085">
    <property type="protein sequence ID" value="KAL3656332.1"/>
    <property type="molecule type" value="Genomic_DNA"/>
</dbReference>
<accession>A0ABD3ERN4</accession>